<dbReference type="InterPro" id="IPR036870">
    <property type="entry name" value="Ribosomal_bS18_sf"/>
</dbReference>
<dbReference type="Gene3D" id="4.10.640.10">
    <property type="entry name" value="Ribosomal protein S18"/>
    <property type="match status" value="1"/>
</dbReference>
<dbReference type="NCBIfam" id="TIGR00165">
    <property type="entry name" value="S18"/>
    <property type="match status" value="1"/>
</dbReference>
<name>A0A8H7KHK4_AGABI</name>
<proteinExistence type="inferred from homology"/>
<dbReference type="PANTHER" id="PTHR13479">
    <property type="entry name" value="30S RIBOSOMAL PROTEIN S18"/>
    <property type="match status" value="1"/>
</dbReference>
<dbReference type="GO" id="GO:0070181">
    <property type="term" value="F:small ribosomal subunit rRNA binding"/>
    <property type="evidence" value="ECO:0007669"/>
    <property type="project" value="TreeGrafter"/>
</dbReference>
<evidence type="ECO:0000256" key="1">
    <source>
        <dbReference type="ARBA" id="ARBA00005589"/>
    </source>
</evidence>
<dbReference type="InterPro" id="IPR001648">
    <property type="entry name" value="Ribosomal_bS18"/>
</dbReference>
<keyword evidence="3 5" id="KW-0687">Ribonucleoprotein</keyword>
<gene>
    <name evidence="7" type="ORF">Agabi119p4_4660</name>
</gene>
<feature type="compositionally biased region" description="Polar residues" evidence="6">
    <location>
        <begin position="76"/>
        <end position="87"/>
    </location>
</feature>
<dbReference type="Proteomes" id="UP000629468">
    <property type="component" value="Unassembled WGS sequence"/>
</dbReference>
<protein>
    <recommendedName>
        <fullName evidence="4">Small ribosomal subunit protein bS18m</fullName>
    </recommendedName>
</protein>
<dbReference type="PRINTS" id="PR00974">
    <property type="entry name" value="RIBOSOMALS18"/>
</dbReference>
<evidence type="ECO:0000256" key="4">
    <source>
        <dbReference type="ARBA" id="ARBA00035264"/>
    </source>
</evidence>
<sequence length="179" mass="20009">MLASVRRSLLRPPTHAFLSTTTPPLASSTDAEKPPGTLADVLNTVEDTAAPARNSKNRKMFYPGNILRPNDLSPEKCQNSRGANRSTRIAPPAPEARYKDIFRQLNIDPVDFTLNPHVLSTYISEMGKIYGRNITGLTCRSQRRLGKAIRRARMIGIIPQLSRPSKQSLFALRRHTHPQ</sequence>
<dbReference type="EMBL" id="JABXXO010000006">
    <property type="protein sequence ID" value="KAF7776267.1"/>
    <property type="molecule type" value="Genomic_DNA"/>
</dbReference>
<reference evidence="7 8" key="1">
    <citation type="journal article" name="Sci. Rep.">
        <title>Telomere-to-telomere assembled and centromere annotated genomes of the two main subspecies of the button mushroom Agaricus bisporus reveal especially polymorphic chromosome ends.</title>
        <authorList>
            <person name="Sonnenberg A.S.M."/>
            <person name="Sedaghat-Telgerd N."/>
            <person name="Lavrijssen B."/>
            <person name="Ohm R.A."/>
            <person name="Hendrickx P.M."/>
            <person name="Scholtmeijer K."/>
            <person name="Baars J.J.P."/>
            <person name="van Peer A."/>
        </authorList>
    </citation>
    <scope>NUCLEOTIDE SEQUENCE [LARGE SCALE GENOMIC DNA]</scope>
    <source>
        <strain evidence="7 8">H119_p4</strain>
    </source>
</reference>
<evidence type="ECO:0000256" key="5">
    <source>
        <dbReference type="RuleBase" id="RU003910"/>
    </source>
</evidence>
<evidence type="ECO:0000256" key="2">
    <source>
        <dbReference type="ARBA" id="ARBA00022980"/>
    </source>
</evidence>
<evidence type="ECO:0000256" key="6">
    <source>
        <dbReference type="SAM" id="MobiDB-lite"/>
    </source>
</evidence>
<dbReference type="PANTHER" id="PTHR13479:SF40">
    <property type="entry name" value="SMALL RIBOSOMAL SUBUNIT PROTEIN BS18M"/>
    <property type="match status" value="1"/>
</dbReference>
<evidence type="ECO:0000313" key="7">
    <source>
        <dbReference type="EMBL" id="KAF7776267.1"/>
    </source>
</evidence>
<dbReference type="GO" id="GO:0032543">
    <property type="term" value="P:mitochondrial translation"/>
    <property type="evidence" value="ECO:0007669"/>
    <property type="project" value="TreeGrafter"/>
</dbReference>
<dbReference type="SUPFAM" id="SSF46911">
    <property type="entry name" value="Ribosomal protein S18"/>
    <property type="match status" value="1"/>
</dbReference>
<keyword evidence="2 5" id="KW-0689">Ribosomal protein</keyword>
<evidence type="ECO:0000313" key="8">
    <source>
        <dbReference type="Proteomes" id="UP000629468"/>
    </source>
</evidence>
<feature type="compositionally biased region" description="Low complexity" evidence="6">
    <location>
        <begin position="18"/>
        <end position="29"/>
    </location>
</feature>
<dbReference type="GO" id="GO:0005763">
    <property type="term" value="C:mitochondrial small ribosomal subunit"/>
    <property type="evidence" value="ECO:0007669"/>
    <property type="project" value="TreeGrafter"/>
</dbReference>
<comment type="caution">
    <text evidence="7">The sequence shown here is derived from an EMBL/GenBank/DDBJ whole genome shotgun (WGS) entry which is preliminary data.</text>
</comment>
<accession>A0A8H7KHK4</accession>
<evidence type="ECO:0000256" key="3">
    <source>
        <dbReference type="ARBA" id="ARBA00023274"/>
    </source>
</evidence>
<feature type="region of interest" description="Disordered" evidence="6">
    <location>
        <begin position="14"/>
        <end position="90"/>
    </location>
</feature>
<organism evidence="7 8">
    <name type="scientific">Agaricus bisporus var. burnettii</name>
    <dbReference type="NCBI Taxonomy" id="192524"/>
    <lineage>
        <taxon>Eukaryota</taxon>
        <taxon>Fungi</taxon>
        <taxon>Dikarya</taxon>
        <taxon>Basidiomycota</taxon>
        <taxon>Agaricomycotina</taxon>
        <taxon>Agaricomycetes</taxon>
        <taxon>Agaricomycetidae</taxon>
        <taxon>Agaricales</taxon>
        <taxon>Agaricineae</taxon>
        <taxon>Agaricaceae</taxon>
        <taxon>Agaricus</taxon>
    </lineage>
</organism>
<dbReference type="Pfam" id="PF01084">
    <property type="entry name" value="Ribosomal_S18"/>
    <property type="match status" value="1"/>
</dbReference>
<dbReference type="GO" id="GO:0003735">
    <property type="term" value="F:structural constituent of ribosome"/>
    <property type="evidence" value="ECO:0007669"/>
    <property type="project" value="InterPro"/>
</dbReference>
<dbReference type="AlphaFoldDB" id="A0A8H7KHK4"/>
<comment type="similarity">
    <text evidence="1 5">Belongs to the bacterial ribosomal protein bS18 family.</text>
</comment>